<proteinExistence type="predicted"/>
<feature type="compositionally biased region" description="Polar residues" evidence="1">
    <location>
        <begin position="393"/>
        <end position="404"/>
    </location>
</feature>
<sequence length="516" mass="57059">MDKASKAIRRSGVRLRSMSTGNSNLQMVISQLGEVRSSFKSFAQAQILSSEDLLQWAVGSRQNRAIEETIVYLTELATLWGEVQRDFADQLKEYRTQFELILEGEKHVIQARDILSGREQREAKLRRDLKKVGKKASAEEVQMLKDKLTQAERATLLAHHDVVERVSENEAVKMIRVKEGMLRVGMSYCDLAQRCLIIFTAHQAIAAELPDVHDKDLHDIKYTGGNTAKKLVQDAKDQMRRCHRSSPPKAPLPEDPPPPYTPSVEHLDSLAGATRRGSVCSRDPSVLPIRNRVLPSAPNASIDSFSLQHSHGPHGQAQDGLPSYSHATHQQPGFQYVPPASPQDSSPNQPSTPHANSAPNLAEENVGNTAIGFPPLNGRDNSSFNETPYYPDASSSSPNLACSRNQDKADSEISPPYNPDYDWLPIRRDVQDRPNQEIQPPPSTARITNGISGNPNSTQKVTLQDKGVRGCVGRAQPQHVRPKVGKNPFFDSDTDSDEGGGRDRRLAESLKRTSIS</sequence>
<evidence type="ECO:0000313" key="2">
    <source>
        <dbReference type="EMBL" id="KAK4304238.1"/>
    </source>
</evidence>
<feature type="region of interest" description="Disordered" evidence="1">
    <location>
        <begin position="300"/>
        <end position="516"/>
    </location>
</feature>
<dbReference type="AlphaFoldDB" id="A0AAE1P9Y9"/>
<feature type="region of interest" description="Disordered" evidence="1">
    <location>
        <begin position="236"/>
        <end position="266"/>
    </location>
</feature>
<feature type="compositionally biased region" description="Polar residues" evidence="1">
    <location>
        <begin position="342"/>
        <end position="359"/>
    </location>
</feature>
<evidence type="ECO:0008006" key="4">
    <source>
        <dbReference type="Google" id="ProtNLM"/>
    </source>
</evidence>
<feature type="compositionally biased region" description="Polar residues" evidence="1">
    <location>
        <begin position="445"/>
        <end position="462"/>
    </location>
</feature>
<organism evidence="2 3">
    <name type="scientific">Petrolisthes manimaculis</name>
    <dbReference type="NCBI Taxonomy" id="1843537"/>
    <lineage>
        <taxon>Eukaryota</taxon>
        <taxon>Metazoa</taxon>
        <taxon>Ecdysozoa</taxon>
        <taxon>Arthropoda</taxon>
        <taxon>Crustacea</taxon>
        <taxon>Multicrustacea</taxon>
        <taxon>Malacostraca</taxon>
        <taxon>Eumalacostraca</taxon>
        <taxon>Eucarida</taxon>
        <taxon>Decapoda</taxon>
        <taxon>Pleocyemata</taxon>
        <taxon>Anomura</taxon>
        <taxon>Galatheoidea</taxon>
        <taxon>Porcellanidae</taxon>
        <taxon>Petrolisthes</taxon>
    </lineage>
</organism>
<feature type="compositionally biased region" description="Basic and acidic residues" evidence="1">
    <location>
        <begin position="425"/>
        <end position="435"/>
    </location>
</feature>
<dbReference type="EMBL" id="JAWZYT010002462">
    <property type="protein sequence ID" value="KAK4304238.1"/>
    <property type="molecule type" value="Genomic_DNA"/>
</dbReference>
<protein>
    <recommendedName>
        <fullName evidence="4">Eisosome component PIL1-domain-containing protein</fullName>
    </recommendedName>
</protein>
<name>A0AAE1P9Y9_9EUCA</name>
<accession>A0AAE1P9Y9</accession>
<evidence type="ECO:0000313" key="3">
    <source>
        <dbReference type="Proteomes" id="UP001292094"/>
    </source>
</evidence>
<feature type="compositionally biased region" description="Basic and acidic residues" evidence="1">
    <location>
        <begin position="499"/>
        <end position="516"/>
    </location>
</feature>
<reference evidence="2" key="1">
    <citation type="submission" date="2023-11" db="EMBL/GenBank/DDBJ databases">
        <title>Genome assemblies of two species of porcelain crab, Petrolisthes cinctipes and Petrolisthes manimaculis (Anomura: Porcellanidae).</title>
        <authorList>
            <person name="Angst P."/>
        </authorList>
    </citation>
    <scope>NUCLEOTIDE SEQUENCE</scope>
    <source>
        <strain evidence="2">PB745_02</strain>
        <tissue evidence="2">Gill</tissue>
    </source>
</reference>
<dbReference type="Gene3D" id="1.20.1270.60">
    <property type="entry name" value="Arfaptin homology (AH) domain/BAR domain"/>
    <property type="match status" value="1"/>
</dbReference>
<evidence type="ECO:0000256" key="1">
    <source>
        <dbReference type="SAM" id="MobiDB-lite"/>
    </source>
</evidence>
<dbReference type="Proteomes" id="UP001292094">
    <property type="component" value="Unassembled WGS sequence"/>
</dbReference>
<comment type="caution">
    <text evidence="2">The sequence shown here is derived from an EMBL/GenBank/DDBJ whole genome shotgun (WGS) entry which is preliminary data.</text>
</comment>
<feature type="compositionally biased region" description="Polar residues" evidence="1">
    <location>
        <begin position="300"/>
        <end position="309"/>
    </location>
</feature>
<keyword evidence="3" id="KW-1185">Reference proteome</keyword>
<gene>
    <name evidence="2" type="ORF">Pmani_023807</name>
</gene>
<feature type="compositionally biased region" description="Pro residues" evidence="1">
    <location>
        <begin position="248"/>
        <end position="261"/>
    </location>
</feature>
<dbReference type="InterPro" id="IPR027267">
    <property type="entry name" value="AH/BAR_dom_sf"/>
</dbReference>